<dbReference type="AlphaFoldDB" id="A0A0H5QFK7"/>
<keyword evidence="1" id="KW-0812">Transmembrane</keyword>
<evidence type="ECO:0000313" key="2">
    <source>
        <dbReference type="EMBL" id="CRZ00823.1"/>
    </source>
</evidence>
<dbReference type="EMBL" id="HACM01000381">
    <property type="protein sequence ID" value="CRZ00823.1"/>
    <property type="molecule type" value="Transcribed_RNA"/>
</dbReference>
<organism evidence="2">
    <name type="scientific">Spongospora subterranea</name>
    <dbReference type="NCBI Taxonomy" id="70186"/>
    <lineage>
        <taxon>Eukaryota</taxon>
        <taxon>Sar</taxon>
        <taxon>Rhizaria</taxon>
        <taxon>Endomyxa</taxon>
        <taxon>Phytomyxea</taxon>
        <taxon>Plasmodiophorida</taxon>
        <taxon>Plasmodiophoridae</taxon>
        <taxon>Spongospora</taxon>
    </lineage>
</organism>
<feature type="transmembrane region" description="Helical" evidence="1">
    <location>
        <begin position="28"/>
        <end position="48"/>
    </location>
</feature>
<feature type="transmembrane region" description="Helical" evidence="1">
    <location>
        <begin position="101"/>
        <end position="123"/>
    </location>
</feature>
<sequence length="158" mass="18062">GPRLLLSSSAREQHRALVENMLRYRSSWTAILIVMIPIMSLGFCLLQIQPVIGLILMALSFVVLSICTFNEFVIWREDVHQNRVRPSRGFRLLMRSHPSKWLGFPILAASPFAILKLAFTLLLTPILGYRIVGQVFVAFAFSLLYIAVLQLCFWIDQL</sequence>
<reference evidence="2" key="1">
    <citation type="submission" date="2015-04" db="EMBL/GenBank/DDBJ databases">
        <title>The genome sequence of the plant pathogenic Rhizarian Plasmodiophora brassicae reveals insights in its biotrophic life cycle and the origin of chitin synthesis.</title>
        <authorList>
            <person name="Schwelm A."/>
            <person name="Fogelqvist J."/>
            <person name="Knaust A."/>
            <person name="Julke S."/>
            <person name="Lilja T."/>
            <person name="Dhandapani V."/>
            <person name="Bonilla-Rosso G."/>
            <person name="Karlsson M."/>
            <person name="Shevchenko A."/>
            <person name="Choi S.R."/>
            <person name="Kim H.G."/>
            <person name="Park J.Y."/>
            <person name="Lim Y.P."/>
            <person name="Ludwig-Muller J."/>
            <person name="Dixelius C."/>
        </authorList>
    </citation>
    <scope>NUCLEOTIDE SEQUENCE</scope>
    <source>
        <tissue evidence="2">Potato root galls</tissue>
    </source>
</reference>
<evidence type="ECO:0000256" key="1">
    <source>
        <dbReference type="SAM" id="Phobius"/>
    </source>
</evidence>
<feature type="transmembrane region" description="Helical" evidence="1">
    <location>
        <begin position="54"/>
        <end position="75"/>
    </location>
</feature>
<name>A0A0H5QFK7_9EUKA</name>
<protein>
    <submittedName>
        <fullName evidence="2">Uncharacterized protein</fullName>
    </submittedName>
</protein>
<feature type="transmembrane region" description="Helical" evidence="1">
    <location>
        <begin position="135"/>
        <end position="155"/>
    </location>
</feature>
<feature type="non-terminal residue" evidence="2">
    <location>
        <position position="1"/>
    </location>
</feature>
<keyword evidence="1" id="KW-0472">Membrane</keyword>
<keyword evidence="1" id="KW-1133">Transmembrane helix</keyword>
<proteinExistence type="predicted"/>
<accession>A0A0H5QFK7</accession>